<organism evidence="2 3">
    <name type="scientific">Ventrimonas faecis</name>
    <dbReference type="NCBI Taxonomy" id="3133170"/>
    <lineage>
        <taxon>Bacteria</taxon>
        <taxon>Bacillati</taxon>
        <taxon>Bacillota</taxon>
        <taxon>Clostridia</taxon>
        <taxon>Lachnospirales</taxon>
        <taxon>Lachnospiraceae</taxon>
        <taxon>Ventrimonas</taxon>
    </lineage>
</organism>
<gene>
    <name evidence="2" type="ORF">WMO41_11490</name>
</gene>
<reference evidence="2 3" key="1">
    <citation type="submission" date="2024-03" db="EMBL/GenBank/DDBJ databases">
        <title>Human intestinal bacterial collection.</title>
        <authorList>
            <person name="Pauvert C."/>
            <person name="Hitch T.C.A."/>
            <person name="Clavel T."/>
        </authorList>
    </citation>
    <scope>NUCLEOTIDE SEQUENCE [LARGE SCALE GENOMIC DNA]</scope>
    <source>
        <strain evidence="2 3">CLA-AP-H27</strain>
    </source>
</reference>
<feature type="signal peptide" evidence="1">
    <location>
        <begin position="1"/>
        <end position="28"/>
    </location>
</feature>
<dbReference type="Proteomes" id="UP001437460">
    <property type="component" value="Unassembled WGS sequence"/>
</dbReference>
<accession>A0ABV1HNX1</accession>
<comment type="caution">
    <text evidence="2">The sequence shown here is derived from an EMBL/GenBank/DDBJ whole genome shotgun (WGS) entry which is preliminary data.</text>
</comment>
<sequence length="221" mass="23096">MSRKNNKTITAIGMAAFMTATGVLTAMAAQSPTIVAGSGMSQSGAAGPGVQSPEAQEQAPIWGTIISVDNGSIDMECPSGNVFEGEVIVNISGDTLILDGENGYPVEAKDLQAGETVYAYIGPAMTMSLPPQTNGEVIIGKIPADAKAPEYITAKSMTANADGSWTLVSTAGTEYAVSADCRIMPYLTRQIVSLEDVEQGSNLLVWSNDQNQAQKLVLFAR</sequence>
<evidence type="ECO:0000313" key="2">
    <source>
        <dbReference type="EMBL" id="MEQ2563776.1"/>
    </source>
</evidence>
<keyword evidence="1" id="KW-0732">Signal</keyword>
<feature type="chain" id="PRO_5045964035" description="DUF5666 domain-containing protein" evidence="1">
    <location>
        <begin position="29"/>
        <end position="221"/>
    </location>
</feature>
<dbReference type="EMBL" id="JBBMFJ010000024">
    <property type="protein sequence ID" value="MEQ2563776.1"/>
    <property type="molecule type" value="Genomic_DNA"/>
</dbReference>
<name>A0ABV1HNX1_9FIRM</name>
<evidence type="ECO:0000313" key="3">
    <source>
        <dbReference type="Proteomes" id="UP001437460"/>
    </source>
</evidence>
<dbReference type="RefSeq" id="WP_349229866.1">
    <property type="nucleotide sequence ID" value="NZ_JBBMFJ010000024.1"/>
</dbReference>
<keyword evidence="3" id="KW-1185">Reference proteome</keyword>
<evidence type="ECO:0000256" key="1">
    <source>
        <dbReference type="SAM" id="SignalP"/>
    </source>
</evidence>
<evidence type="ECO:0008006" key="4">
    <source>
        <dbReference type="Google" id="ProtNLM"/>
    </source>
</evidence>
<protein>
    <recommendedName>
        <fullName evidence="4">DUF5666 domain-containing protein</fullName>
    </recommendedName>
</protein>
<proteinExistence type="predicted"/>